<reference evidence="13 14" key="1">
    <citation type="journal article" date="2020" name="ISME J.">
        <title>Uncovering the hidden diversity of litter-decomposition mechanisms in mushroom-forming fungi.</title>
        <authorList>
            <person name="Floudas D."/>
            <person name="Bentzer J."/>
            <person name="Ahren D."/>
            <person name="Johansson T."/>
            <person name="Persson P."/>
            <person name="Tunlid A."/>
        </authorList>
    </citation>
    <scope>NUCLEOTIDE SEQUENCE [LARGE SCALE GENOMIC DNA]</scope>
    <source>
        <strain evidence="13 14">CBS 175.51</strain>
    </source>
</reference>
<dbReference type="AlphaFoldDB" id="A0A8H5BKC4"/>
<dbReference type="GO" id="GO:0050178">
    <property type="term" value="F:phenylpyruvate tautomerase activity"/>
    <property type="evidence" value="ECO:0007669"/>
    <property type="project" value="UniProtKB-EC"/>
</dbReference>
<evidence type="ECO:0000313" key="13">
    <source>
        <dbReference type="EMBL" id="KAF5324756.1"/>
    </source>
</evidence>
<dbReference type="EMBL" id="JAACJK010000164">
    <property type="protein sequence ID" value="KAF5324756.1"/>
    <property type="molecule type" value="Genomic_DNA"/>
</dbReference>
<keyword evidence="14" id="KW-1185">Reference proteome</keyword>
<dbReference type="Gene3D" id="3.30.429.10">
    <property type="entry name" value="Macrophage Migration Inhibitory Factor"/>
    <property type="match status" value="1"/>
</dbReference>
<evidence type="ECO:0000256" key="3">
    <source>
        <dbReference type="ARBA" id="ARBA00022514"/>
    </source>
</evidence>
<comment type="caution">
    <text evidence="13">The sequence shown here is derived from an EMBL/GenBank/DDBJ whole genome shotgun (WGS) entry which is preliminary data.</text>
</comment>
<dbReference type="Proteomes" id="UP000541558">
    <property type="component" value="Unassembled WGS sequence"/>
</dbReference>
<evidence type="ECO:0000256" key="1">
    <source>
        <dbReference type="ARBA" id="ARBA00004613"/>
    </source>
</evidence>
<evidence type="ECO:0000256" key="6">
    <source>
        <dbReference type="ARBA" id="ARBA00036735"/>
    </source>
</evidence>
<dbReference type="OrthoDB" id="255819at2759"/>
<dbReference type="EC" id="5.3.2.1" evidence="9"/>
<evidence type="ECO:0000256" key="10">
    <source>
        <dbReference type="ARBA" id="ARBA00041631"/>
    </source>
</evidence>
<evidence type="ECO:0000256" key="7">
    <source>
        <dbReference type="ARBA" id="ARBA00036823"/>
    </source>
</evidence>
<dbReference type="EC" id="5.3.3.12" evidence="8"/>
<dbReference type="InterPro" id="IPR014347">
    <property type="entry name" value="Tautomerase/MIF_sf"/>
</dbReference>
<protein>
    <recommendedName>
        <fullName evidence="12">L-dopachrome isomerase</fullName>
        <ecNumber evidence="9">5.3.2.1</ecNumber>
        <ecNumber evidence="8">5.3.3.12</ecNumber>
    </recommendedName>
    <alternativeName>
        <fullName evidence="10">L-dopachrome tautomerase</fullName>
    </alternativeName>
    <alternativeName>
        <fullName evidence="11">Phenylpyruvate tautomerase</fullName>
    </alternativeName>
</protein>
<dbReference type="PANTHER" id="PTHR11954">
    <property type="entry name" value="D-DOPACHROME DECARBOXYLASE"/>
    <property type="match status" value="1"/>
</dbReference>
<dbReference type="Pfam" id="PF01187">
    <property type="entry name" value="MIF"/>
    <property type="match status" value="1"/>
</dbReference>
<comment type="catalytic activity">
    <reaction evidence="6">
        <text>3-phenylpyruvate = enol-phenylpyruvate</text>
        <dbReference type="Rhea" id="RHEA:17097"/>
        <dbReference type="ChEBI" id="CHEBI:16815"/>
        <dbReference type="ChEBI" id="CHEBI:18005"/>
        <dbReference type="EC" id="5.3.2.1"/>
    </reaction>
</comment>
<dbReference type="GO" id="GO:0004167">
    <property type="term" value="F:dopachrome isomerase activity"/>
    <property type="evidence" value="ECO:0007669"/>
    <property type="project" value="UniProtKB-EC"/>
</dbReference>
<keyword evidence="4" id="KW-0964">Secreted</keyword>
<dbReference type="GO" id="GO:0005615">
    <property type="term" value="C:extracellular space"/>
    <property type="evidence" value="ECO:0007669"/>
    <property type="project" value="UniProtKB-KW"/>
</dbReference>
<evidence type="ECO:0000256" key="9">
    <source>
        <dbReference type="ARBA" id="ARBA00039086"/>
    </source>
</evidence>
<evidence type="ECO:0000256" key="12">
    <source>
        <dbReference type="ARBA" id="ARBA00042730"/>
    </source>
</evidence>
<evidence type="ECO:0000313" key="14">
    <source>
        <dbReference type="Proteomes" id="UP000541558"/>
    </source>
</evidence>
<accession>A0A8H5BKC4</accession>
<proteinExistence type="inferred from homology"/>
<sequence length="119" mass="13370">MPALELTTNVVIPDERAFVLEFSKFAAKVLSKPEQYISISVKHNPNLTFAGTFEPALLLAIVSLDNIDPEKNVVYSKELFGFFKEKLGVPDNRGYINFNDPGRSYLGYQSTTFTEIFGK</sequence>
<name>A0A8H5BKC4_9AGAR</name>
<comment type="similarity">
    <text evidence="2">Belongs to the MIF family.</text>
</comment>
<dbReference type="PANTHER" id="PTHR11954:SF6">
    <property type="entry name" value="MACROPHAGE MIGRATION INHIBITORY FACTOR"/>
    <property type="match status" value="1"/>
</dbReference>
<evidence type="ECO:0000256" key="2">
    <source>
        <dbReference type="ARBA" id="ARBA00005851"/>
    </source>
</evidence>
<evidence type="ECO:0000256" key="8">
    <source>
        <dbReference type="ARBA" id="ARBA00038932"/>
    </source>
</evidence>
<dbReference type="SUPFAM" id="SSF55331">
    <property type="entry name" value="Tautomerase/MIF"/>
    <property type="match status" value="1"/>
</dbReference>
<keyword evidence="3" id="KW-0202">Cytokine</keyword>
<comment type="subcellular location">
    <subcellularLocation>
        <location evidence="1">Secreted</location>
    </subcellularLocation>
</comment>
<dbReference type="InterPro" id="IPR001398">
    <property type="entry name" value="Macrophage_inhib_fac"/>
</dbReference>
<evidence type="ECO:0000256" key="4">
    <source>
        <dbReference type="ARBA" id="ARBA00022525"/>
    </source>
</evidence>
<organism evidence="13 14">
    <name type="scientific">Ephemerocybe angulata</name>
    <dbReference type="NCBI Taxonomy" id="980116"/>
    <lineage>
        <taxon>Eukaryota</taxon>
        <taxon>Fungi</taxon>
        <taxon>Dikarya</taxon>
        <taxon>Basidiomycota</taxon>
        <taxon>Agaricomycotina</taxon>
        <taxon>Agaricomycetes</taxon>
        <taxon>Agaricomycetidae</taxon>
        <taxon>Agaricales</taxon>
        <taxon>Agaricineae</taxon>
        <taxon>Psathyrellaceae</taxon>
        <taxon>Ephemerocybe</taxon>
    </lineage>
</organism>
<evidence type="ECO:0000256" key="5">
    <source>
        <dbReference type="ARBA" id="ARBA00023235"/>
    </source>
</evidence>
<comment type="catalytic activity">
    <reaction evidence="7">
        <text>L-dopachrome = 5,6-dihydroxyindole-2-carboxylate</text>
        <dbReference type="Rhea" id="RHEA:13041"/>
        <dbReference type="ChEBI" id="CHEBI:16875"/>
        <dbReference type="ChEBI" id="CHEBI:57509"/>
        <dbReference type="EC" id="5.3.3.12"/>
    </reaction>
</comment>
<evidence type="ECO:0000256" key="11">
    <source>
        <dbReference type="ARBA" id="ARBA00041912"/>
    </source>
</evidence>
<keyword evidence="5" id="KW-0413">Isomerase</keyword>
<gene>
    <name evidence="13" type="ORF">D9611_004186</name>
</gene>